<gene>
    <name evidence="4" type="ORF">AB1Y20_009333</name>
</gene>
<comment type="caution">
    <text evidence="4">The sequence shown here is derived from an EMBL/GenBank/DDBJ whole genome shotgun (WGS) entry which is preliminary data.</text>
</comment>
<dbReference type="PRINTS" id="PR01217">
    <property type="entry name" value="PRICHEXTENSN"/>
</dbReference>
<dbReference type="Proteomes" id="UP001515480">
    <property type="component" value="Unassembled WGS sequence"/>
</dbReference>
<dbReference type="AlphaFoldDB" id="A0AB34K3J4"/>
<reference evidence="4 5" key="1">
    <citation type="journal article" date="2024" name="Science">
        <title>Giant polyketide synthase enzymes in the biosynthesis of giant marine polyether toxins.</title>
        <authorList>
            <person name="Fallon T.R."/>
            <person name="Shende V.V."/>
            <person name="Wierzbicki I.H."/>
            <person name="Pendleton A.L."/>
            <person name="Watervoot N.F."/>
            <person name="Auber R.P."/>
            <person name="Gonzalez D.J."/>
            <person name="Wisecaver J.H."/>
            <person name="Moore B.S."/>
        </authorList>
    </citation>
    <scope>NUCLEOTIDE SEQUENCE [LARGE SCALE GENOMIC DNA]</scope>
    <source>
        <strain evidence="4 5">12B1</strain>
    </source>
</reference>
<keyword evidence="2" id="KW-0472">Membrane</keyword>
<dbReference type="EMBL" id="JBGBPQ010000002">
    <property type="protein sequence ID" value="KAL1527962.1"/>
    <property type="molecule type" value="Genomic_DNA"/>
</dbReference>
<keyword evidence="2" id="KW-0812">Transmembrane</keyword>
<feature type="transmembrane region" description="Helical" evidence="2">
    <location>
        <begin position="196"/>
        <end position="219"/>
    </location>
</feature>
<protein>
    <submittedName>
        <fullName evidence="4">Uncharacterized protein</fullName>
    </submittedName>
</protein>
<feature type="signal peptide" evidence="3">
    <location>
        <begin position="1"/>
        <end position="19"/>
    </location>
</feature>
<proteinExistence type="predicted"/>
<evidence type="ECO:0000256" key="2">
    <source>
        <dbReference type="SAM" id="Phobius"/>
    </source>
</evidence>
<keyword evidence="5" id="KW-1185">Reference proteome</keyword>
<feature type="region of interest" description="Disordered" evidence="1">
    <location>
        <begin position="229"/>
        <end position="249"/>
    </location>
</feature>
<evidence type="ECO:0000256" key="3">
    <source>
        <dbReference type="SAM" id="SignalP"/>
    </source>
</evidence>
<name>A0AB34K3J4_PRYPA</name>
<sequence length="342" mass="36557">MRATRALLRLLSLAATAAQAPSCDDAKELCLHLLTTACASTSVDISLVGPLLECWKCGRVCPPPPSPPSPPPTPPRPAPPPPLPPPPPDAPRPSPPPLDPRPTLPPSPAAPPYPPYPPLLPPLPPTLPPSFFETNEMKRVHAALRNFTAIMRDSGRLVYREVHAELGEFSQLPHTWGNATAFFSQGGAALLLEAQLLLTLAPALLFMATVALFAICCVVQRAIAHSQGGQGKLKHKYHSPPPPPEAEDHACTERAAASGLYAKRKEGRGVLSLLAAAPRHAAARVRAPAFDGLSDVAVIRHSVTTHRHHPRTGRCVPVSVDVLDDDFSGDSYSSYSDDRTVW</sequence>
<accession>A0AB34K3J4</accession>
<evidence type="ECO:0000313" key="5">
    <source>
        <dbReference type="Proteomes" id="UP001515480"/>
    </source>
</evidence>
<evidence type="ECO:0000313" key="4">
    <source>
        <dbReference type="EMBL" id="KAL1527962.1"/>
    </source>
</evidence>
<feature type="region of interest" description="Disordered" evidence="1">
    <location>
        <begin position="64"/>
        <end position="117"/>
    </location>
</feature>
<evidence type="ECO:0000256" key="1">
    <source>
        <dbReference type="SAM" id="MobiDB-lite"/>
    </source>
</evidence>
<feature type="chain" id="PRO_5044289458" evidence="3">
    <location>
        <begin position="20"/>
        <end position="342"/>
    </location>
</feature>
<dbReference type="PANTHER" id="PTHR23330">
    <property type="entry name" value="P300 TRANSCRIPTIONAL COFACTOR JMY-RELATED"/>
    <property type="match status" value="1"/>
</dbReference>
<organism evidence="4 5">
    <name type="scientific">Prymnesium parvum</name>
    <name type="common">Toxic golden alga</name>
    <dbReference type="NCBI Taxonomy" id="97485"/>
    <lineage>
        <taxon>Eukaryota</taxon>
        <taxon>Haptista</taxon>
        <taxon>Haptophyta</taxon>
        <taxon>Prymnesiophyceae</taxon>
        <taxon>Prymnesiales</taxon>
        <taxon>Prymnesiaceae</taxon>
        <taxon>Prymnesium</taxon>
    </lineage>
</organism>
<keyword evidence="3" id="KW-0732">Signal</keyword>
<keyword evidence="2" id="KW-1133">Transmembrane helix</keyword>
<dbReference type="PANTHER" id="PTHR23330:SF9">
    <property type="entry name" value="PROLINE-RICH PROTEIN 11"/>
    <property type="match status" value="1"/>
</dbReference>